<dbReference type="InterPro" id="IPR052050">
    <property type="entry name" value="SecEffector_AnkRepeat"/>
</dbReference>
<dbReference type="SUPFAM" id="SSF140860">
    <property type="entry name" value="Pseudo ankyrin repeat-like"/>
    <property type="match status" value="1"/>
</dbReference>
<comment type="caution">
    <text evidence="1">The sequence shown here is derived from an EMBL/GenBank/DDBJ whole genome shotgun (WGS) entry which is preliminary data.</text>
</comment>
<organism evidence="1 2">
    <name type="scientific">Gonium pectorale</name>
    <name type="common">Green alga</name>
    <dbReference type="NCBI Taxonomy" id="33097"/>
    <lineage>
        <taxon>Eukaryota</taxon>
        <taxon>Viridiplantae</taxon>
        <taxon>Chlorophyta</taxon>
        <taxon>core chlorophytes</taxon>
        <taxon>Chlorophyceae</taxon>
        <taxon>CS clade</taxon>
        <taxon>Chlamydomonadales</taxon>
        <taxon>Volvocaceae</taxon>
        <taxon>Gonium</taxon>
    </lineage>
</organism>
<keyword evidence="2" id="KW-1185">Reference proteome</keyword>
<sequence length="170" mass="18015">MVSWLVEALGAEAVRLDGDLFEAAAHSGNVELMVWLRERGCMTNGAFALWCVAGSGCEAALEWLVEECGCPLEDADDAYHRPCVNGDLAMLRCLRRLGVPADKVGVYLVRAPLTTAMLRWLLEEGFPLDPAMVSEEVGRCEVPADAEAAAGLAGLQVGERAAARGGVAAL</sequence>
<dbReference type="PANTHER" id="PTHR46586">
    <property type="entry name" value="ANKYRIN REPEAT-CONTAINING PROTEIN"/>
    <property type="match status" value="1"/>
</dbReference>
<dbReference type="AlphaFoldDB" id="A0A150GIG2"/>
<proteinExistence type="predicted"/>
<reference evidence="2" key="1">
    <citation type="journal article" date="2016" name="Nat. Commun.">
        <title>The Gonium pectorale genome demonstrates co-option of cell cycle regulation during the evolution of multicellularity.</title>
        <authorList>
            <person name="Hanschen E.R."/>
            <person name="Marriage T.N."/>
            <person name="Ferris P.J."/>
            <person name="Hamaji T."/>
            <person name="Toyoda A."/>
            <person name="Fujiyama A."/>
            <person name="Neme R."/>
            <person name="Noguchi H."/>
            <person name="Minakuchi Y."/>
            <person name="Suzuki M."/>
            <person name="Kawai-Toyooka H."/>
            <person name="Smith D.R."/>
            <person name="Sparks H."/>
            <person name="Anderson J."/>
            <person name="Bakaric R."/>
            <person name="Luria V."/>
            <person name="Karger A."/>
            <person name="Kirschner M.W."/>
            <person name="Durand P.M."/>
            <person name="Michod R.E."/>
            <person name="Nozaki H."/>
            <person name="Olson B.J."/>
        </authorList>
    </citation>
    <scope>NUCLEOTIDE SEQUENCE [LARGE SCALE GENOMIC DNA]</scope>
    <source>
        <strain evidence="2">NIES-2863</strain>
    </source>
</reference>
<dbReference type="PANTHER" id="PTHR46586:SF3">
    <property type="entry name" value="ANKYRIN REPEAT-CONTAINING PROTEIN"/>
    <property type="match status" value="1"/>
</dbReference>
<name>A0A150GIG2_GONPE</name>
<evidence type="ECO:0000313" key="2">
    <source>
        <dbReference type="Proteomes" id="UP000075714"/>
    </source>
</evidence>
<dbReference type="EMBL" id="LSYV01000021">
    <property type="protein sequence ID" value="KXZ49604.1"/>
    <property type="molecule type" value="Genomic_DNA"/>
</dbReference>
<protein>
    <submittedName>
        <fullName evidence="1">Uncharacterized protein</fullName>
    </submittedName>
</protein>
<dbReference type="Proteomes" id="UP000075714">
    <property type="component" value="Unassembled WGS sequence"/>
</dbReference>
<accession>A0A150GIG2</accession>
<gene>
    <name evidence="1" type="ORF">GPECTOR_20g460</name>
</gene>
<evidence type="ECO:0000313" key="1">
    <source>
        <dbReference type="EMBL" id="KXZ49604.1"/>
    </source>
</evidence>